<proteinExistence type="predicted"/>
<keyword evidence="2" id="KW-1185">Reference proteome</keyword>
<dbReference type="RefSeq" id="WP_008835382.1">
    <property type="nucleotide sequence ID" value="NZ_AHAM01000058.1"/>
</dbReference>
<gene>
    <name evidence="1" type="ORF">MAXJ12_08714</name>
</gene>
<reference evidence="1 2" key="1">
    <citation type="journal article" date="2012" name="J. Bacteriol.">
        <title>Draft Genome Sequence of Mesorhizobium alhagi CCNWXJ12-2T, a Novel Salt-Resistant Species Isolated from the Desert of Northwestern China.</title>
        <authorList>
            <person name="Zhou M."/>
            <person name="Chen W."/>
            <person name="Chen H."/>
            <person name="Wei G."/>
        </authorList>
    </citation>
    <scope>NUCLEOTIDE SEQUENCE [LARGE SCALE GENOMIC DNA]</scope>
    <source>
        <strain evidence="1 2">CCNWXJ12-2</strain>
    </source>
</reference>
<accession>H0HNM0</accession>
<protein>
    <submittedName>
        <fullName evidence="1">Uncharacterized protein</fullName>
    </submittedName>
</protein>
<name>H0HNM0_9HYPH</name>
<sequence length="81" mass="9149">MKEVTITLDQMKFETTIEFIEPSPATEAIRKQLDNAFAEIAEALFMDLAGGYAVSETTTTWPPKPKRIAPADFWKVKEVRS</sequence>
<dbReference type="EMBL" id="AHAM01000058">
    <property type="protein sequence ID" value="EHK57673.1"/>
    <property type="molecule type" value="Genomic_DNA"/>
</dbReference>
<dbReference type="Proteomes" id="UP000003250">
    <property type="component" value="Unassembled WGS sequence"/>
</dbReference>
<evidence type="ECO:0000313" key="2">
    <source>
        <dbReference type="Proteomes" id="UP000003250"/>
    </source>
</evidence>
<dbReference type="AlphaFoldDB" id="H0HNM0"/>
<organism evidence="1 2">
    <name type="scientific">Mesorhizobium alhagi CCNWXJ12-2</name>
    <dbReference type="NCBI Taxonomy" id="1107882"/>
    <lineage>
        <taxon>Bacteria</taxon>
        <taxon>Pseudomonadati</taxon>
        <taxon>Pseudomonadota</taxon>
        <taxon>Alphaproteobacteria</taxon>
        <taxon>Hyphomicrobiales</taxon>
        <taxon>Phyllobacteriaceae</taxon>
        <taxon>Allomesorhizobium</taxon>
    </lineage>
</organism>
<evidence type="ECO:0000313" key="1">
    <source>
        <dbReference type="EMBL" id="EHK57673.1"/>
    </source>
</evidence>
<dbReference type="PATRIC" id="fig|1107882.3.peg.1701"/>